<evidence type="ECO:0000256" key="7">
    <source>
        <dbReference type="RuleBase" id="RU004527"/>
    </source>
</evidence>
<dbReference type="Gene3D" id="3.40.50.300">
    <property type="entry name" value="P-loop containing nucleotide triphosphate hydrolases"/>
    <property type="match status" value="1"/>
</dbReference>
<dbReference type="PRINTS" id="PR00142">
    <property type="entry name" value="RECA"/>
</dbReference>
<dbReference type="EMBL" id="CAJHUC010001589">
    <property type="protein sequence ID" value="CAD7701633.1"/>
    <property type="molecule type" value="Genomic_DNA"/>
</dbReference>
<name>A0A8S1J260_9CHLO</name>
<evidence type="ECO:0000313" key="12">
    <source>
        <dbReference type="Proteomes" id="UP000708148"/>
    </source>
</evidence>
<protein>
    <submittedName>
        <fullName evidence="11">Uncharacterized protein</fullName>
    </submittedName>
</protein>
<evidence type="ECO:0000256" key="8">
    <source>
        <dbReference type="SAM" id="MobiDB-lite"/>
    </source>
</evidence>
<evidence type="ECO:0000256" key="3">
    <source>
        <dbReference type="ARBA" id="ARBA00022840"/>
    </source>
</evidence>
<dbReference type="Pfam" id="PF21096">
    <property type="entry name" value="RecA_C"/>
    <property type="match status" value="1"/>
</dbReference>
<dbReference type="InterPro" id="IPR023400">
    <property type="entry name" value="RecA_C_sf"/>
</dbReference>
<evidence type="ECO:0000256" key="5">
    <source>
        <dbReference type="ARBA" id="ARBA00023172"/>
    </source>
</evidence>
<keyword evidence="4 7" id="KW-0238">DNA-binding</keyword>
<keyword evidence="2 6" id="KW-0547">Nucleotide-binding</keyword>
<keyword evidence="3 6" id="KW-0067">ATP-binding</keyword>
<evidence type="ECO:0000256" key="1">
    <source>
        <dbReference type="ARBA" id="ARBA00009391"/>
    </source>
</evidence>
<dbReference type="SUPFAM" id="SSF52540">
    <property type="entry name" value="P-loop containing nucleoside triphosphate hydrolases"/>
    <property type="match status" value="1"/>
</dbReference>
<dbReference type="CDD" id="cd00983">
    <property type="entry name" value="RecA"/>
    <property type="match status" value="1"/>
</dbReference>
<organism evidence="11 12">
    <name type="scientific">Ostreobium quekettii</name>
    <dbReference type="NCBI Taxonomy" id="121088"/>
    <lineage>
        <taxon>Eukaryota</taxon>
        <taxon>Viridiplantae</taxon>
        <taxon>Chlorophyta</taxon>
        <taxon>core chlorophytes</taxon>
        <taxon>Ulvophyceae</taxon>
        <taxon>TCBD clade</taxon>
        <taxon>Bryopsidales</taxon>
        <taxon>Ostreobineae</taxon>
        <taxon>Ostreobiaceae</taxon>
        <taxon>Ostreobium</taxon>
    </lineage>
</organism>
<dbReference type="PANTHER" id="PTHR45900:SF1">
    <property type="entry name" value="MITOCHONDRIAL DNA REPAIR PROTEIN RECA HOMOLOG-RELATED"/>
    <property type="match status" value="1"/>
</dbReference>
<feature type="domain" description="RecA family profile 2" evidence="10">
    <location>
        <begin position="172"/>
        <end position="245"/>
    </location>
</feature>
<dbReference type="Proteomes" id="UP000708148">
    <property type="component" value="Unassembled WGS sequence"/>
</dbReference>
<dbReference type="SMART" id="SM00382">
    <property type="entry name" value="AAA"/>
    <property type="match status" value="1"/>
</dbReference>
<dbReference type="InterPro" id="IPR027417">
    <property type="entry name" value="P-loop_NTPase"/>
</dbReference>
<evidence type="ECO:0000259" key="10">
    <source>
        <dbReference type="PROSITE" id="PS50163"/>
    </source>
</evidence>
<dbReference type="PROSITE" id="PS50162">
    <property type="entry name" value="RECA_2"/>
    <property type="match status" value="1"/>
</dbReference>
<evidence type="ECO:0000256" key="2">
    <source>
        <dbReference type="ARBA" id="ARBA00022741"/>
    </source>
</evidence>
<dbReference type="InterPro" id="IPR020588">
    <property type="entry name" value="RecA_ATP-bd"/>
</dbReference>
<feature type="domain" description="RecA family profile 1" evidence="9">
    <location>
        <begin position="35"/>
        <end position="167"/>
    </location>
</feature>
<feature type="region of interest" description="Disordered" evidence="8">
    <location>
        <begin position="289"/>
        <end position="332"/>
    </location>
</feature>
<dbReference type="GO" id="GO:0006281">
    <property type="term" value="P:DNA repair"/>
    <property type="evidence" value="ECO:0007669"/>
    <property type="project" value="InterPro"/>
</dbReference>
<evidence type="ECO:0000313" key="11">
    <source>
        <dbReference type="EMBL" id="CAD7701633.1"/>
    </source>
</evidence>
<feature type="compositionally biased region" description="Acidic residues" evidence="8">
    <location>
        <begin position="316"/>
        <end position="332"/>
    </location>
</feature>
<dbReference type="InterPro" id="IPR003593">
    <property type="entry name" value="AAA+_ATPase"/>
</dbReference>
<dbReference type="PROSITE" id="PS50163">
    <property type="entry name" value="RECA_3"/>
    <property type="match status" value="1"/>
</dbReference>
<evidence type="ECO:0000256" key="6">
    <source>
        <dbReference type="RuleBase" id="RU003422"/>
    </source>
</evidence>
<dbReference type="PROSITE" id="PS00321">
    <property type="entry name" value="RECA_1"/>
    <property type="match status" value="1"/>
</dbReference>
<comment type="caution">
    <text evidence="11">The sequence shown here is derived from an EMBL/GenBank/DDBJ whole genome shotgun (WGS) entry which is preliminary data.</text>
</comment>
<dbReference type="GO" id="GO:0003697">
    <property type="term" value="F:single-stranded DNA binding"/>
    <property type="evidence" value="ECO:0007669"/>
    <property type="project" value="InterPro"/>
</dbReference>
<dbReference type="InterPro" id="IPR020584">
    <property type="entry name" value="DNA_recomb/repair_RecA_CS"/>
</dbReference>
<comment type="similarity">
    <text evidence="1 6">Belongs to the RecA family.</text>
</comment>
<evidence type="ECO:0000256" key="4">
    <source>
        <dbReference type="ARBA" id="ARBA00023125"/>
    </source>
</evidence>
<accession>A0A8S1J260</accession>
<dbReference type="InterPro" id="IPR049428">
    <property type="entry name" value="RecA-like_N"/>
</dbReference>
<dbReference type="PANTHER" id="PTHR45900">
    <property type="entry name" value="RECA"/>
    <property type="match status" value="1"/>
</dbReference>
<keyword evidence="5 7" id="KW-0233">DNA recombination</keyword>
<dbReference type="GO" id="GO:0005524">
    <property type="term" value="F:ATP binding"/>
    <property type="evidence" value="ECO:0007669"/>
    <property type="project" value="UniProtKB-KW"/>
</dbReference>
<dbReference type="GO" id="GO:0140664">
    <property type="term" value="F:ATP-dependent DNA damage sensor activity"/>
    <property type="evidence" value="ECO:0007669"/>
    <property type="project" value="InterPro"/>
</dbReference>
<dbReference type="OrthoDB" id="5957327at2759"/>
<dbReference type="InterPro" id="IPR013765">
    <property type="entry name" value="DNA_recomb/repair_RecA"/>
</dbReference>
<dbReference type="InterPro" id="IPR020587">
    <property type="entry name" value="RecA_monomer-monomer_interface"/>
</dbReference>
<dbReference type="Pfam" id="PF00154">
    <property type="entry name" value="RecA_N"/>
    <property type="match status" value="1"/>
</dbReference>
<dbReference type="InterPro" id="IPR049261">
    <property type="entry name" value="RecA-like_C"/>
</dbReference>
<gene>
    <name evidence="11" type="ORF">OSTQU699_LOCUS6990</name>
</gene>
<keyword evidence="7" id="KW-0227">DNA damage</keyword>
<reference evidence="11" key="1">
    <citation type="submission" date="2020-12" db="EMBL/GenBank/DDBJ databases">
        <authorList>
            <person name="Iha C."/>
        </authorList>
    </citation>
    <scope>NUCLEOTIDE SEQUENCE</scope>
</reference>
<dbReference type="NCBIfam" id="TIGR02012">
    <property type="entry name" value="tigrfam_recA"/>
    <property type="match status" value="1"/>
</dbReference>
<dbReference type="GO" id="GO:0006310">
    <property type="term" value="P:DNA recombination"/>
    <property type="evidence" value="ECO:0007669"/>
    <property type="project" value="UniProtKB-KW"/>
</dbReference>
<sequence>MPVPPSLQHGHGCLPQLLYRIGKPIITHAVVVPVQIFGPESSGKTTLALHAIAEVQKRGGIACLVDAEHAFDHVYGKAIGIDIDELYLCQPESGEMALNTVDTLARSGVVSLVCIDSVAALTPKSEIEGEIGQSQVGAQARLMSTALRRLSTSAAQMGCTIIFLNQIRNKIGVLYGSPETTSGGQALKFYSSVRVDVRKRAELKQGDEKTGIHINAKVVKNKCAAPYRMAELDIMFGTGISVAGSILDAAESCGVVERRASYYYKDGVKLAQGREKTLQWLHENPQEMEEIERATRADVHGGPSDSNSQAEAGVEVVEDEGAEEDEPIAASA</sequence>
<dbReference type="SUPFAM" id="SSF54752">
    <property type="entry name" value="RecA protein, C-terminal domain"/>
    <property type="match status" value="1"/>
</dbReference>
<proteinExistence type="inferred from homology"/>
<evidence type="ECO:0000259" key="9">
    <source>
        <dbReference type="PROSITE" id="PS50162"/>
    </source>
</evidence>
<keyword evidence="12" id="KW-1185">Reference proteome</keyword>
<dbReference type="AlphaFoldDB" id="A0A8S1J260"/>